<dbReference type="InterPro" id="IPR004358">
    <property type="entry name" value="Sig_transdc_His_kin-like_C"/>
</dbReference>
<dbReference type="Pfam" id="PF02518">
    <property type="entry name" value="HATPase_c"/>
    <property type="match status" value="1"/>
</dbReference>
<evidence type="ECO:0000256" key="13">
    <source>
        <dbReference type="SAM" id="Phobius"/>
    </source>
</evidence>
<dbReference type="PANTHER" id="PTHR45436:SF5">
    <property type="entry name" value="SENSOR HISTIDINE KINASE TRCS"/>
    <property type="match status" value="1"/>
</dbReference>
<dbReference type="FunFam" id="3.30.565.10:FF:000006">
    <property type="entry name" value="Sensor histidine kinase WalK"/>
    <property type="match status" value="1"/>
</dbReference>
<dbReference type="Pfam" id="PF00672">
    <property type="entry name" value="HAMP"/>
    <property type="match status" value="1"/>
</dbReference>
<dbReference type="PRINTS" id="PR00344">
    <property type="entry name" value="BCTRLSENSOR"/>
</dbReference>
<dbReference type="Gene3D" id="3.30.565.10">
    <property type="entry name" value="Histidine kinase-like ATPase, C-terminal domain"/>
    <property type="match status" value="1"/>
</dbReference>
<evidence type="ECO:0000256" key="9">
    <source>
        <dbReference type="ARBA" id="ARBA00022989"/>
    </source>
</evidence>
<dbReference type="GO" id="GO:0005509">
    <property type="term" value="F:calcium ion binding"/>
    <property type="evidence" value="ECO:0007669"/>
    <property type="project" value="UniProtKB-ARBA"/>
</dbReference>
<dbReference type="InterPro" id="IPR003660">
    <property type="entry name" value="HAMP_dom"/>
</dbReference>
<dbReference type="InterPro" id="IPR050428">
    <property type="entry name" value="TCS_sensor_his_kinase"/>
</dbReference>
<sequence length="532" mass="54746">MSTAGLRPSRWTLRRRVLVAVLALLAVVAATITVLSVVAVDRVLTDRLDAQLATAVERAGRAAGRVTTGEDGTGGPGQGQGPMGQGHMGPGRHDMVPGFLEIPGQPEDTLAAAVVDGEVQRVAVLDRTGTGQPVEGTDVAALGRVPTDGVPTTVYLGPDLGDYRVAALPGPEGSVVVTGLSLAGVQDTVARLAGTIALVAAVGLLVAAVVGAALLRQALRPLDRVAATASRVAELPLDTGEVVLPHRVPDADTDPRTEVGQVGAALNRLLGHVAAALTARETSERQVRQFVADASHELRTPLAAIRGYAELVRRVPEPVPPDVAHALQRVESEAVRMSALVENLLLLARLDSGPGRGGAEDGAGGIGPHRDPVDLSVLLVDAVGDARASGPDHRWELVLPAEPLTVPGDHDRLHQVVVNLLSNARVHTPPGTTVTTALAAVEEEGRTGVRLSVSDDGPGMPADLLPHVFERFRRGDTSRSRGSGSSGLGLAIVAAVVQAHGGLVTATSVPGRTEFVVELPGSPPERGRPAGV</sequence>
<dbReference type="SUPFAM" id="SSF55874">
    <property type="entry name" value="ATPase domain of HSP90 chaperone/DNA topoisomerase II/histidine kinase"/>
    <property type="match status" value="1"/>
</dbReference>
<feature type="domain" description="HAMP" evidence="15">
    <location>
        <begin position="216"/>
        <end position="278"/>
    </location>
</feature>
<reference evidence="17" key="1">
    <citation type="submission" date="2017-08" db="EMBL/GenBank/DDBJ databases">
        <authorList>
            <person name="Varghese N."/>
            <person name="Submissions S."/>
        </authorList>
    </citation>
    <scope>NUCLEOTIDE SEQUENCE [LARGE SCALE GENOMIC DNA]</scope>
    <source>
        <strain evidence="17">USBA17B2</strain>
    </source>
</reference>
<dbReference type="RefSeq" id="WP_097187087.1">
    <property type="nucleotide sequence ID" value="NZ_OBQK01000002.1"/>
</dbReference>
<keyword evidence="8 16" id="KW-0418">Kinase</keyword>
<evidence type="ECO:0000256" key="1">
    <source>
        <dbReference type="ARBA" id="ARBA00000085"/>
    </source>
</evidence>
<accession>A0A285VLW2</accession>
<dbReference type="SMART" id="SM00387">
    <property type="entry name" value="HATPase_c"/>
    <property type="match status" value="1"/>
</dbReference>
<dbReference type="CDD" id="cd00075">
    <property type="entry name" value="HATPase"/>
    <property type="match status" value="1"/>
</dbReference>
<dbReference type="InterPro" id="IPR005467">
    <property type="entry name" value="His_kinase_dom"/>
</dbReference>
<keyword evidence="9 13" id="KW-1133">Transmembrane helix</keyword>
<feature type="domain" description="Histidine kinase" evidence="14">
    <location>
        <begin position="293"/>
        <end position="523"/>
    </location>
</feature>
<evidence type="ECO:0000256" key="12">
    <source>
        <dbReference type="SAM" id="MobiDB-lite"/>
    </source>
</evidence>
<keyword evidence="11 13" id="KW-0472">Membrane</keyword>
<comment type="subcellular location">
    <subcellularLocation>
        <location evidence="3">Cell membrane</location>
    </subcellularLocation>
</comment>
<dbReference type="FunFam" id="1.10.287.130:FF:000001">
    <property type="entry name" value="Two-component sensor histidine kinase"/>
    <property type="match status" value="1"/>
</dbReference>
<dbReference type="AlphaFoldDB" id="A0A285VLW2"/>
<proteinExistence type="predicted"/>
<dbReference type="Proteomes" id="UP000219688">
    <property type="component" value="Unassembled WGS sequence"/>
</dbReference>
<keyword evidence="10" id="KW-0902">Two-component regulatory system</keyword>
<evidence type="ECO:0000256" key="11">
    <source>
        <dbReference type="ARBA" id="ARBA00023136"/>
    </source>
</evidence>
<evidence type="ECO:0000256" key="5">
    <source>
        <dbReference type="ARBA" id="ARBA00022553"/>
    </source>
</evidence>
<dbReference type="PANTHER" id="PTHR45436">
    <property type="entry name" value="SENSOR HISTIDINE KINASE YKOH"/>
    <property type="match status" value="1"/>
</dbReference>
<feature type="compositionally biased region" description="Gly residues" evidence="12">
    <location>
        <begin position="71"/>
        <end position="89"/>
    </location>
</feature>
<gene>
    <name evidence="16" type="ORF">SAMN05421879_10222</name>
</gene>
<dbReference type="PROSITE" id="PS50109">
    <property type="entry name" value="HIS_KIN"/>
    <property type="match status" value="1"/>
</dbReference>
<dbReference type="GO" id="GO:0005886">
    <property type="term" value="C:plasma membrane"/>
    <property type="evidence" value="ECO:0007669"/>
    <property type="project" value="UniProtKB-SubCell"/>
</dbReference>
<name>A0A285VLW2_9MICO</name>
<evidence type="ECO:0000313" key="16">
    <source>
        <dbReference type="EMBL" id="SOC53561.1"/>
    </source>
</evidence>
<dbReference type="SMART" id="SM00388">
    <property type="entry name" value="HisKA"/>
    <property type="match status" value="1"/>
</dbReference>
<keyword evidence="5" id="KW-0597">Phosphoprotein</keyword>
<keyword evidence="7 13" id="KW-0812">Transmembrane</keyword>
<comment type="cofactor">
    <cofactor evidence="2">
        <name>a divalent metal cation</name>
        <dbReference type="ChEBI" id="CHEBI:60240"/>
    </cofactor>
</comment>
<dbReference type="Gene3D" id="6.10.340.10">
    <property type="match status" value="1"/>
</dbReference>
<dbReference type="InterPro" id="IPR003594">
    <property type="entry name" value="HATPase_dom"/>
</dbReference>
<dbReference type="InterPro" id="IPR003661">
    <property type="entry name" value="HisK_dim/P_dom"/>
</dbReference>
<evidence type="ECO:0000256" key="2">
    <source>
        <dbReference type="ARBA" id="ARBA00001968"/>
    </source>
</evidence>
<dbReference type="Pfam" id="PF00512">
    <property type="entry name" value="HisKA"/>
    <property type="match status" value="1"/>
</dbReference>
<dbReference type="EMBL" id="OBQK01000002">
    <property type="protein sequence ID" value="SOC53561.1"/>
    <property type="molecule type" value="Genomic_DNA"/>
</dbReference>
<evidence type="ECO:0000256" key="6">
    <source>
        <dbReference type="ARBA" id="ARBA00022679"/>
    </source>
</evidence>
<evidence type="ECO:0000256" key="10">
    <source>
        <dbReference type="ARBA" id="ARBA00023012"/>
    </source>
</evidence>
<evidence type="ECO:0000256" key="3">
    <source>
        <dbReference type="ARBA" id="ARBA00004236"/>
    </source>
</evidence>
<evidence type="ECO:0000256" key="4">
    <source>
        <dbReference type="ARBA" id="ARBA00012438"/>
    </source>
</evidence>
<keyword evidence="17" id="KW-1185">Reference proteome</keyword>
<keyword evidence="6" id="KW-0808">Transferase</keyword>
<dbReference type="SUPFAM" id="SSF47384">
    <property type="entry name" value="Homodimeric domain of signal transducing histidine kinase"/>
    <property type="match status" value="1"/>
</dbReference>
<dbReference type="Gene3D" id="1.10.287.130">
    <property type="match status" value="1"/>
</dbReference>
<feature type="region of interest" description="Disordered" evidence="12">
    <location>
        <begin position="60"/>
        <end position="90"/>
    </location>
</feature>
<evidence type="ECO:0000259" key="15">
    <source>
        <dbReference type="PROSITE" id="PS50885"/>
    </source>
</evidence>
<feature type="compositionally biased region" description="Low complexity" evidence="12">
    <location>
        <begin position="60"/>
        <end position="70"/>
    </location>
</feature>
<dbReference type="InterPro" id="IPR036890">
    <property type="entry name" value="HATPase_C_sf"/>
</dbReference>
<organism evidence="16 17">
    <name type="scientific">Ornithinimicrobium cerasi</name>
    <dbReference type="NCBI Taxonomy" id="2248773"/>
    <lineage>
        <taxon>Bacteria</taxon>
        <taxon>Bacillati</taxon>
        <taxon>Actinomycetota</taxon>
        <taxon>Actinomycetes</taxon>
        <taxon>Micrococcales</taxon>
        <taxon>Ornithinimicrobiaceae</taxon>
        <taxon>Ornithinimicrobium</taxon>
    </lineage>
</organism>
<dbReference type="EC" id="2.7.13.3" evidence="4"/>
<dbReference type="PROSITE" id="PS50885">
    <property type="entry name" value="HAMP"/>
    <property type="match status" value="1"/>
</dbReference>
<evidence type="ECO:0000256" key="8">
    <source>
        <dbReference type="ARBA" id="ARBA00022777"/>
    </source>
</evidence>
<dbReference type="SMART" id="SM00304">
    <property type="entry name" value="HAMP"/>
    <property type="match status" value="1"/>
</dbReference>
<feature type="transmembrane region" description="Helical" evidence="13">
    <location>
        <begin position="192"/>
        <end position="215"/>
    </location>
</feature>
<dbReference type="InterPro" id="IPR036097">
    <property type="entry name" value="HisK_dim/P_sf"/>
</dbReference>
<protein>
    <recommendedName>
        <fullName evidence="4">histidine kinase</fullName>
        <ecNumber evidence="4">2.7.13.3</ecNumber>
    </recommendedName>
</protein>
<comment type="catalytic activity">
    <reaction evidence="1">
        <text>ATP + protein L-histidine = ADP + protein N-phospho-L-histidine.</text>
        <dbReference type="EC" id="2.7.13.3"/>
    </reaction>
</comment>
<evidence type="ECO:0000256" key="7">
    <source>
        <dbReference type="ARBA" id="ARBA00022692"/>
    </source>
</evidence>
<dbReference type="GO" id="GO:0000155">
    <property type="term" value="F:phosphorelay sensor kinase activity"/>
    <property type="evidence" value="ECO:0007669"/>
    <property type="project" value="InterPro"/>
</dbReference>
<evidence type="ECO:0000259" key="14">
    <source>
        <dbReference type="PROSITE" id="PS50109"/>
    </source>
</evidence>
<evidence type="ECO:0000313" key="17">
    <source>
        <dbReference type="Proteomes" id="UP000219688"/>
    </source>
</evidence>
<dbReference type="CDD" id="cd00082">
    <property type="entry name" value="HisKA"/>
    <property type="match status" value="1"/>
</dbReference>